<dbReference type="SUPFAM" id="SSF54523">
    <property type="entry name" value="Pili subunits"/>
    <property type="match status" value="1"/>
</dbReference>
<organism evidence="3 4">
    <name type="scientific">Limnoglobus roseus</name>
    <dbReference type="NCBI Taxonomy" id="2598579"/>
    <lineage>
        <taxon>Bacteria</taxon>
        <taxon>Pseudomonadati</taxon>
        <taxon>Planctomycetota</taxon>
        <taxon>Planctomycetia</taxon>
        <taxon>Gemmatales</taxon>
        <taxon>Gemmataceae</taxon>
        <taxon>Limnoglobus</taxon>
    </lineage>
</organism>
<evidence type="ECO:0000259" key="2">
    <source>
        <dbReference type="Pfam" id="PF07596"/>
    </source>
</evidence>
<gene>
    <name evidence="3" type="ORF">PX52LOC_02757</name>
</gene>
<dbReference type="RefSeq" id="WP_149110597.1">
    <property type="nucleotide sequence ID" value="NZ_CP042425.1"/>
</dbReference>
<proteinExistence type="predicted"/>
<name>A0A5C1A9E2_9BACT</name>
<dbReference type="PANTHER" id="PTHR30093:SF2">
    <property type="entry name" value="TYPE II SECRETION SYSTEM PROTEIN H"/>
    <property type="match status" value="1"/>
</dbReference>
<keyword evidence="1" id="KW-0812">Transmembrane</keyword>
<evidence type="ECO:0000313" key="4">
    <source>
        <dbReference type="Proteomes" id="UP000324974"/>
    </source>
</evidence>
<dbReference type="InterPro" id="IPR045584">
    <property type="entry name" value="Pilin-like"/>
</dbReference>
<reference evidence="4" key="1">
    <citation type="submission" date="2019-08" db="EMBL/GenBank/DDBJ databases">
        <title>Limnoglobus roseus gen. nov., sp. nov., a novel freshwater planctomycete with a giant genome from the family Gemmataceae.</title>
        <authorList>
            <person name="Kulichevskaya I.S."/>
            <person name="Naumoff D.G."/>
            <person name="Miroshnikov K."/>
            <person name="Ivanova A."/>
            <person name="Philippov D.A."/>
            <person name="Hakobyan A."/>
            <person name="Rijpstra I.C."/>
            <person name="Sinninghe Damste J.S."/>
            <person name="Liesack W."/>
            <person name="Dedysh S.N."/>
        </authorList>
    </citation>
    <scope>NUCLEOTIDE SEQUENCE [LARGE SCALE GENOMIC DNA]</scope>
    <source>
        <strain evidence="4">PX52</strain>
    </source>
</reference>
<dbReference type="EMBL" id="CP042425">
    <property type="protein sequence ID" value="QEL15821.1"/>
    <property type="molecule type" value="Genomic_DNA"/>
</dbReference>
<dbReference type="OrthoDB" id="211465at2"/>
<evidence type="ECO:0000256" key="1">
    <source>
        <dbReference type="SAM" id="Phobius"/>
    </source>
</evidence>
<dbReference type="InterPro" id="IPR011453">
    <property type="entry name" value="DUF1559"/>
</dbReference>
<accession>A0A5C1A9E2</accession>
<protein>
    <submittedName>
        <fullName evidence="3">Prepilin-type cleavage/methylation domain-containing protein</fullName>
    </submittedName>
</protein>
<dbReference type="Proteomes" id="UP000324974">
    <property type="component" value="Chromosome"/>
</dbReference>
<dbReference type="KEGG" id="lrs:PX52LOC_02757"/>
<dbReference type="Pfam" id="PF07596">
    <property type="entry name" value="SBP_bac_10"/>
    <property type="match status" value="1"/>
</dbReference>
<evidence type="ECO:0000313" key="3">
    <source>
        <dbReference type="EMBL" id="QEL15821.1"/>
    </source>
</evidence>
<keyword evidence="1" id="KW-1133">Transmembrane helix</keyword>
<dbReference type="Gene3D" id="3.30.700.10">
    <property type="entry name" value="Glycoprotein, Type 4 Pilin"/>
    <property type="match status" value="1"/>
</dbReference>
<dbReference type="PANTHER" id="PTHR30093">
    <property type="entry name" value="GENERAL SECRETION PATHWAY PROTEIN G"/>
    <property type="match status" value="1"/>
</dbReference>
<dbReference type="NCBIfam" id="TIGR02532">
    <property type="entry name" value="IV_pilin_GFxxxE"/>
    <property type="match status" value="1"/>
</dbReference>
<feature type="domain" description="DUF1559" evidence="2">
    <location>
        <begin position="33"/>
        <end position="358"/>
    </location>
</feature>
<dbReference type="AlphaFoldDB" id="A0A5C1A9E2"/>
<dbReference type="Pfam" id="PF07963">
    <property type="entry name" value="N_methyl"/>
    <property type="match status" value="1"/>
</dbReference>
<dbReference type="InterPro" id="IPR012902">
    <property type="entry name" value="N_methyl_site"/>
</dbReference>
<sequence>MAIRIRRGFTLIELLVVIAIIAILIGLLLPAVQKVREAAARAKCSNNLKQIGLAVHGFHDAQQTVPNMSFCGGGIDDTNPGMQNIWFRFRHYPVAFELLPYVEQGNVQKQFYLPVGGNSATANPNGGLTNLQITTQTGPLSVFLCPSAPPPISPVFADYASYGYCRGNSTYRDGPVAGDIFKPGAATNGATPSDGLFISKMDAGLDFAAGQALATALAAKRAAGDTSAWQSENSYRINFASVTDGLSNTIAAGDMHNILKGYTTTMVNSVSVGTTAVESGGPVAWGGSGGDYYSEGRTTAPMNTISGPYYARTITDTPTLNTILTTGPLHAYRSTHTGGCNFVLADGSTRFIRQTIDMTTYRALGSRNGGEVLGDY</sequence>
<dbReference type="InterPro" id="IPR027558">
    <property type="entry name" value="Pre_pil_HX9DG_C"/>
</dbReference>
<keyword evidence="4" id="KW-1185">Reference proteome</keyword>
<dbReference type="PROSITE" id="PS00409">
    <property type="entry name" value="PROKAR_NTER_METHYL"/>
    <property type="match status" value="1"/>
</dbReference>
<dbReference type="NCBIfam" id="TIGR04294">
    <property type="entry name" value="pre_pil_HX9DG"/>
    <property type="match status" value="1"/>
</dbReference>
<keyword evidence="1" id="KW-0472">Membrane</keyword>
<feature type="transmembrane region" description="Helical" evidence="1">
    <location>
        <begin position="12"/>
        <end position="32"/>
    </location>
</feature>